<dbReference type="EMBL" id="CM046123">
    <property type="protein sequence ID" value="KAI8439094.1"/>
    <property type="molecule type" value="Genomic_DNA"/>
</dbReference>
<gene>
    <name evidence="1" type="ORF">MSG28_012957</name>
</gene>
<sequence length="133" mass="15343">MDCSASKRTWDHMATEEKIQKEQSKYKQCKEEYGFCIPGFQVFRLATGKLLKYNKDYGKRLHGQTVKDAIRNFLNGVGTSLCRALILQFLSTLWKIQKWASRQTALRVYSCSLLLSYDAAKLRECCGEEDVLT</sequence>
<accession>A0ACC0KRS9</accession>
<name>A0ACC0KRS9_CHOFU</name>
<reference evidence="1 2" key="1">
    <citation type="journal article" date="2022" name="Genome Biol. Evol.">
        <title>The Spruce Budworm Genome: Reconstructing the Evolutionary History of Antifreeze Proteins.</title>
        <authorList>
            <person name="Beliveau C."/>
            <person name="Gagne P."/>
            <person name="Picq S."/>
            <person name="Vernygora O."/>
            <person name="Keeling C.I."/>
            <person name="Pinkney K."/>
            <person name="Doucet D."/>
            <person name="Wen F."/>
            <person name="Johnston J.S."/>
            <person name="Maaroufi H."/>
            <person name="Boyle B."/>
            <person name="Laroche J."/>
            <person name="Dewar K."/>
            <person name="Juretic N."/>
            <person name="Blackburn G."/>
            <person name="Nisole A."/>
            <person name="Brunet B."/>
            <person name="Brandao M."/>
            <person name="Lumley L."/>
            <person name="Duan J."/>
            <person name="Quan G."/>
            <person name="Lucarotti C.J."/>
            <person name="Roe A.D."/>
            <person name="Sperling F.A.H."/>
            <person name="Levesque R.C."/>
            <person name="Cusson M."/>
        </authorList>
    </citation>
    <scope>NUCLEOTIDE SEQUENCE [LARGE SCALE GENOMIC DNA]</scope>
    <source>
        <strain evidence="1">Glfc:IPQL:Cfum</strain>
    </source>
</reference>
<keyword evidence="2" id="KW-1185">Reference proteome</keyword>
<comment type="caution">
    <text evidence="1">The sequence shown here is derived from an EMBL/GenBank/DDBJ whole genome shotgun (WGS) entry which is preliminary data.</text>
</comment>
<organism evidence="1 2">
    <name type="scientific">Choristoneura fumiferana</name>
    <name type="common">Spruce budworm moth</name>
    <name type="synonym">Archips fumiferana</name>
    <dbReference type="NCBI Taxonomy" id="7141"/>
    <lineage>
        <taxon>Eukaryota</taxon>
        <taxon>Metazoa</taxon>
        <taxon>Ecdysozoa</taxon>
        <taxon>Arthropoda</taxon>
        <taxon>Hexapoda</taxon>
        <taxon>Insecta</taxon>
        <taxon>Pterygota</taxon>
        <taxon>Neoptera</taxon>
        <taxon>Endopterygota</taxon>
        <taxon>Lepidoptera</taxon>
        <taxon>Glossata</taxon>
        <taxon>Ditrysia</taxon>
        <taxon>Tortricoidea</taxon>
        <taxon>Tortricidae</taxon>
        <taxon>Tortricinae</taxon>
        <taxon>Choristoneura</taxon>
    </lineage>
</organism>
<evidence type="ECO:0000313" key="2">
    <source>
        <dbReference type="Proteomes" id="UP001064048"/>
    </source>
</evidence>
<dbReference type="Proteomes" id="UP001064048">
    <property type="component" value="Chromosome 23"/>
</dbReference>
<protein>
    <submittedName>
        <fullName evidence="1">Uncharacterized protein</fullName>
    </submittedName>
</protein>
<evidence type="ECO:0000313" key="1">
    <source>
        <dbReference type="EMBL" id="KAI8439094.1"/>
    </source>
</evidence>
<proteinExistence type="predicted"/>